<organism evidence="1 2">
    <name type="scientific">Rhipicephalus sanguineus</name>
    <name type="common">Brown dog tick</name>
    <name type="synonym">Ixodes sanguineus</name>
    <dbReference type="NCBI Taxonomy" id="34632"/>
    <lineage>
        <taxon>Eukaryota</taxon>
        <taxon>Metazoa</taxon>
        <taxon>Ecdysozoa</taxon>
        <taxon>Arthropoda</taxon>
        <taxon>Chelicerata</taxon>
        <taxon>Arachnida</taxon>
        <taxon>Acari</taxon>
        <taxon>Parasitiformes</taxon>
        <taxon>Ixodida</taxon>
        <taxon>Ixodoidea</taxon>
        <taxon>Ixodidae</taxon>
        <taxon>Rhipicephalinae</taxon>
        <taxon>Rhipicephalus</taxon>
        <taxon>Rhipicephalus</taxon>
    </lineage>
</organism>
<evidence type="ECO:0000313" key="2">
    <source>
        <dbReference type="Proteomes" id="UP000821837"/>
    </source>
</evidence>
<evidence type="ECO:0008006" key="3">
    <source>
        <dbReference type="Google" id="ProtNLM"/>
    </source>
</evidence>
<reference evidence="1" key="1">
    <citation type="journal article" date="2020" name="Cell">
        <title>Large-Scale Comparative Analyses of Tick Genomes Elucidate Their Genetic Diversity and Vector Capacities.</title>
        <authorList>
            <consortium name="Tick Genome and Microbiome Consortium (TIGMIC)"/>
            <person name="Jia N."/>
            <person name="Wang J."/>
            <person name="Shi W."/>
            <person name="Du L."/>
            <person name="Sun Y."/>
            <person name="Zhan W."/>
            <person name="Jiang J.F."/>
            <person name="Wang Q."/>
            <person name="Zhang B."/>
            <person name="Ji P."/>
            <person name="Bell-Sakyi L."/>
            <person name="Cui X.M."/>
            <person name="Yuan T.T."/>
            <person name="Jiang B.G."/>
            <person name="Yang W.F."/>
            <person name="Lam T.T."/>
            <person name="Chang Q.C."/>
            <person name="Ding S.J."/>
            <person name="Wang X.J."/>
            <person name="Zhu J.G."/>
            <person name="Ruan X.D."/>
            <person name="Zhao L."/>
            <person name="Wei J.T."/>
            <person name="Ye R.Z."/>
            <person name="Que T.C."/>
            <person name="Du C.H."/>
            <person name="Zhou Y.H."/>
            <person name="Cheng J.X."/>
            <person name="Dai P.F."/>
            <person name="Guo W.B."/>
            <person name="Han X.H."/>
            <person name="Huang E.J."/>
            <person name="Li L.F."/>
            <person name="Wei W."/>
            <person name="Gao Y.C."/>
            <person name="Liu J.Z."/>
            <person name="Shao H.Z."/>
            <person name="Wang X."/>
            <person name="Wang C.C."/>
            <person name="Yang T.C."/>
            <person name="Huo Q.B."/>
            <person name="Li W."/>
            <person name="Chen H.Y."/>
            <person name="Chen S.E."/>
            <person name="Zhou L.G."/>
            <person name="Ni X.B."/>
            <person name="Tian J.H."/>
            <person name="Sheng Y."/>
            <person name="Liu T."/>
            <person name="Pan Y.S."/>
            <person name="Xia L.Y."/>
            <person name="Li J."/>
            <person name="Zhao F."/>
            <person name="Cao W.C."/>
        </authorList>
    </citation>
    <scope>NUCLEOTIDE SEQUENCE</scope>
    <source>
        <strain evidence="1">Rsan-2018</strain>
    </source>
</reference>
<reference evidence="1" key="2">
    <citation type="submission" date="2021-09" db="EMBL/GenBank/DDBJ databases">
        <authorList>
            <person name="Jia N."/>
            <person name="Wang J."/>
            <person name="Shi W."/>
            <person name="Du L."/>
            <person name="Sun Y."/>
            <person name="Zhan W."/>
            <person name="Jiang J."/>
            <person name="Wang Q."/>
            <person name="Zhang B."/>
            <person name="Ji P."/>
            <person name="Sakyi L.B."/>
            <person name="Cui X."/>
            <person name="Yuan T."/>
            <person name="Jiang B."/>
            <person name="Yang W."/>
            <person name="Lam T.T.-Y."/>
            <person name="Chang Q."/>
            <person name="Ding S."/>
            <person name="Wang X."/>
            <person name="Zhu J."/>
            <person name="Ruan X."/>
            <person name="Zhao L."/>
            <person name="Wei J."/>
            <person name="Que T."/>
            <person name="Du C."/>
            <person name="Cheng J."/>
            <person name="Dai P."/>
            <person name="Han X."/>
            <person name="Huang E."/>
            <person name="Gao Y."/>
            <person name="Liu J."/>
            <person name="Shao H."/>
            <person name="Ye R."/>
            <person name="Li L."/>
            <person name="Wei W."/>
            <person name="Wang X."/>
            <person name="Wang C."/>
            <person name="Huo Q."/>
            <person name="Li W."/>
            <person name="Guo W."/>
            <person name="Chen H."/>
            <person name="Chen S."/>
            <person name="Zhou L."/>
            <person name="Zhou L."/>
            <person name="Ni X."/>
            <person name="Tian J."/>
            <person name="Zhou Y."/>
            <person name="Sheng Y."/>
            <person name="Liu T."/>
            <person name="Pan Y."/>
            <person name="Xia L."/>
            <person name="Li J."/>
            <person name="Zhao F."/>
            <person name="Cao W."/>
        </authorList>
    </citation>
    <scope>NUCLEOTIDE SEQUENCE</scope>
    <source>
        <strain evidence="1">Rsan-2018</strain>
        <tissue evidence="1">Larvae</tissue>
    </source>
</reference>
<accession>A0A9D4YQY0</accession>
<dbReference type="AlphaFoldDB" id="A0A9D4YQY0"/>
<name>A0A9D4YQY0_RHISA</name>
<proteinExistence type="predicted"/>
<evidence type="ECO:0000313" key="1">
    <source>
        <dbReference type="EMBL" id="KAH7984627.1"/>
    </source>
</evidence>
<dbReference type="EMBL" id="JABSTV010001245">
    <property type="protein sequence ID" value="KAH7984627.1"/>
    <property type="molecule type" value="Genomic_DNA"/>
</dbReference>
<sequence length="233" mass="25832">MFHSCCALTTGIQFQPNLRVVNFNARSEGQIGAAGSSTNIDSLCGLVRSVACDELQKIRCPSRRTAGSKCSLIGNEVQQALQVPLSSNVPPVPMEPRRASYAEAVSRCIPASPRFVNPAPHDALPSLQPIHHLENRQSIQRKYNVWRTPDRRPLCYHGGEAGHLYRECPYHRLGQMGFAVDLRRSRFGETPRAIEEYVSLQRMPLPLRRQSCSPIFTKLSGLPRGGAGVFAKL</sequence>
<protein>
    <recommendedName>
        <fullName evidence="3">CCHC-type domain-containing protein</fullName>
    </recommendedName>
</protein>
<keyword evidence="2" id="KW-1185">Reference proteome</keyword>
<comment type="caution">
    <text evidence="1">The sequence shown here is derived from an EMBL/GenBank/DDBJ whole genome shotgun (WGS) entry which is preliminary data.</text>
</comment>
<dbReference type="Proteomes" id="UP000821837">
    <property type="component" value="Chromosome 1"/>
</dbReference>
<dbReference type="VEuPathDB" id="VectorBase:RSAN_028485"/>
<gene>
    <name evidence="1" type="ORF">HPB52_023297</name>
</gene>